<dbReference type="Proteomes" id="UP001497522">
    <property type="component" value="Chromosome 2"/>
</dbReference>
<dbReference type="Pfam" id="PF09425">
    <property type="entry name" value="Jas_motif"/>
    <property type="match status" value="1"/>
</dbReference>
<evidence type="ECO:0000313" key="5">
    <source>
        <dbReference type="Proteomes" id="UP001497522"/>
    </source>
</evidence>
<evidence type="ECO:0000313" key="4">
    <source>
        <dbReference type="EMBL" id="CAK9871025.1"/>
    </source>
</evidence>
<dbReference type="Pfam" id="PF06200">
    <property type="entry name" value="tify"/>
    <property type="match status" value="1"/>
</dbReference>
<organism evidence="4 5">
    <name type="scientific">Sphagnum jensenii</name>
    <dbReference type="NCBI Taxonomy" id="128206"/>
    <lineage>
        <taxon>Eukaryota</taxon>
        <taxon>Viridiplantae</taxon>
        <taxon>Streptophyta</taxon>
        <taxon>Embryophyta</taxon>
        <taxon>Bryophyta</taxon>
        <taxon>Sphagnophytina</taxon>
        <taxon>Sphagnopsida</taxon>
        <taxon>Sphagnales</taxon>
        <taxon>Sphagnaceae</taxon>
        <taxon>Sphagnum</taxon>
    </lineage>
</organism>
<reference evidence="4 5" key="1">
    <citation type="submission" date="2024-03" db="EMBL/GenBank/DDBJ databases">
        <authorList>
            <consortium name="ELIXIR-Norway"/>
            <consortium name="Elixir Norway"/>
        </authorList>
    </citation>
    <scope>NUCLEOTIDE SEQUENCE [LARGE SCALE GENOMIC DNA]</scope>
</reference>
<accession>A0ABP1B7C0</accession>
<comment type="similarity">
    <text evidence="1">Belongs to the TIFY/JAZ family.</text>
</comment>
<dbReference type="PANTHER" id="PTHR33077:SF60">
    <property type="entry name" value="TIFY DOMAIN-CONTAINING PROTEIN"/>
    <property type="match status" value="1"/>
</dbReference>
<feature type="compositionally biased region" description="Low complexity" evidence="2">
    <location>
        <begin position="458"/>
        <end position="478"/>
    </location>
</feature>
<feature type="compositionally biased region" description="Acidic residues" evidence="2">
    <location>
        <begin position="578"/>
        <end position="588"/>
    </location>
</feature>
<feature type="domain" description="Tify" evidence="3">
    <location>
        <begin position="313"/>
        <end position="348"/>
    </location>
</feature>
<proteinExistence type="inferred from homology"/>
<dbReference type="InterPro" id="IPR040390">
    <property type="entry name" value="TIFY/JAZ"/>
</dbReference>
<name>A0ABP1B7C0_9BRYO</name>
<evidence type="ECO:0000256" key="1">
    <source>
        <dbReference type="ARBA" id="ARBA00008614"/>
    </source>
</evidence>
<gene>
    <name evidence="4" type="ORF">CSSPJE1EN2_LOCUS13693</name>
</gene>
<feature type="compositionally biased region" description="Polar residues" evidence="2">
    <location>
        <begin position="506"/>
        <end position="523"/>
    </location>
</feature>
<keyword evidence="5" id="KW-1185">Reference proteome</keyword>
<protein>
    <recommendedName>
        <fullName evidence="3">Tify domain-containing protein</fullName>
    </recommendedName>
</protein>
<dbReference type="EMBL" id="OZ023703">
    <property type="protein sequence ID" value="CAK9871025.1"/>
    <property type="molecule type" value="Genomic_DNA"/>
</dbReference>
<dbReference type="SMART" id="SM00979">
    <property type="entry name" value="TIFY"/>
    <property type="match status" value="1"/>
</dbReference>
<feature type="region of interest" description="Disordered" evidence="2">
    <location>
        <begin position="430"/>
        <end position="588"/>
    </location>
</feature>
<evidence type="ECO:0000259" key="3">
    <source>
        <dbReference type="PROSITE" id="PS51320"/>
    </source>
</evidence>
<dbReference type="InterPro" id="IPR010399">
    <property type="entry name" value="Tify_dom"/>
</dbReference>
<feature type="compositionally biased region" description="Low complexity" evidence="2">
    <location>
        <begin position="368"/>
        <end position="397"/>
    </location>
</feature>
<sequence>MAAREAVAVDFLGIFGQRTSVEKQNSSSITKQLQEPVDTLVKTTPLVPAISSSYADKAADVVVVGAAAATMTTSTRPTVASTKPSKLDFQKAEERQRSISRLRQLGEQVSNLRVMQQQLPLTWNKPEIVAQGGSPSPNSEEDNMVKTKETLVRSPLWVSFLEHSSTTTADPSASPMGWFHKALQQNGKKMAAQTLSSYRGDEPQRDAAQPQQRGTQPLEPAGSEPPLSVLIPDTESELPEVVAAAVAVDSAGFGSPLPVHFREANTASGLESEAAMDNQPFHQMQHPMLMQCGNLQSAATLPRSAQVGGGAGVHQPTAQLTLFYAGLVHVYDDITLDKMQAIMLLASGSTTSSSCKDPSANGVSAPLSSPIPQSTPSSSVSPPPQATTTATAAPSSIHANILPRSIARKLPQARKASLARFLEKRKDRVRVKAPYPLKKEGSCTPPRAKSPSPPCQSPSPFCKSPSPFRKSPSPFCKSPSPPCGRPQTWSPTSALLRRRAHYLQDVPSTNFKDPQYCTSSGSEPNSPLRTPPTPPRPSMAGDINIIARSFRGRDFGAQPDLMVRQSGRFLSHSPQDHQDEEAMEEDAQ</sequence>
<dbReference type="InterPro" id="IPR018467">
    <property type="entry name" value="CCT_CS"/>
</dbReference>
<feature type="region of interest" description="Disordered" evidence="2">
    <location>
        <begin position="351"/>
        <end position="397"/>
    </location>
</feature>
<dbReference type="PANTHER" id="PTHR33077">
    <property type="entry name" value="PROTEIN TIFY 4A-RELATED-RELATED"/>
    <property type="match status" value="1"/>
</dbReference>
<evidence type="ECO:0000256" key="2">
    <source>
        <dbReference type="SAM" id="MobiDB-lite"/>
    </source>
</evidence>
<feature type="region of interest" description="Disordered" evidence="2">
    <location>
        <begin position="189"/>
        <end position="229"/>
    </location>
</feature>
<dbReference type="PROSITE" id="PS51320">
    <property type="entry name" value="TIFY"/>
    <property type="match status" value="1"/>
</dbReference>